<keyword evidence="4" id="KW-1185">Reference proteome</keyword>
<feature type="compositionally biased region" description="Polar residues" evidence="1">
    <location>
        <begin position="67"/>
        <end position="90"/>
    </location>
</feature>
<keyword evidence="2" id="KW-0472">Membrane</keyword>
<dbReference type="AlphaFoldDB" id="A0A1R2CYB1"/>
<organism evidence="3 4">
    <name type="scientific">Stentor coeruleus</name>
    <dbReference type="NCBI Taxonomy" id="5963"/>
    <lineage>
        <taxon>Eukaryota</taxon>
        <taxon>Sar</taxon>
        <taxon>Alveolata</taxon>
        <taxon>Ciliophora</taxon>
        <taxon>Postciliodesmatophora</taxon>
        <taxon>Heterotrichea</taxon>
        <taxon>Heterotrichida</taxon>
        <taxon>Stentoridae</taxon>
        <taxon>Stentor</taxon>
    </lineage>
</organism>
<proteinExistence type="predicted"/>
<evidence type="ECO:0000256" key="1">
    <source>
        <dbReference type="SAM" id="MobiDB-lite"/>
    </source>
</evidence>
<evidence type="ECO:0000313" key="3">
    <source>
        <dbReference type="EMBL" id="OMJ93971.1"/>
    </source>
</evidence>
<evidence type="ECO:0000256" key="2">
    <source>
        <dbReference type="SAM" id="Phobius"/>
    </source>
</evidence>
<reference evidence="3 4" key="1">
    <citation type="submission" date="2016-11" db="EMBL/GenBank/DDBJ databases">
        <title>The macronuclear genome of Stentor coeruleus: a giant cell with tiny introns.</title>
        <authorList>
            <person name="Slabodnick M."/>
            <person name="Ruby J.G."/>
            <person name="Reiff S.B."/>
            <person name="Swart E.C."/>
            <person name="Gosai S."/>
            <person name="Prabakaran S."/>
            <person name="Witkowska E."/>
            <person name="Larue G.E."/>
            <person name="Fisher S."/>
            <person name="Freeman R.M."/>
            <person name="Gunawardena J."/>
            <person name="Chu W."/>
            <person name="Stover N.A."/>
            <person name="Gregory B.D."/>
            <person name="Nowacki M."/>
            <person name="Derisi J."/>
            <person name="Roy S.W."/>
            <person name="Marshall W.F."/>
            <person name="Sood P."/>
        </authorList>
    </citation>
    <scope>NUCLEOTIDE SEQUENCE [LARGE SCALE GENOMIC DNA]</scope>
    <source>
        <strain evidence="3">WM001</strain>
    </source>
</reference>
<evidence type="ECO:0000313" key="4">
    <source>
        <dbReference type="Proteomes" id="UP000187209"/>
    </source>
</evidence>
<comment type="caution">
    <text evidence="3">The sequence shown here is derived from an EMBL/GenBank/DDBJ whole genome shotgun (WGS) entry which is preliminary data.</text>
</comment>
<feature type="compositionally biased region" description="Pro residues" evidence="1">
    <location>
        <begin position="92"/>
        <end position="113"/>
    </location>
</feature>
<dbReference type="EMBL" id="MPUH01000034">
    <property type="protein sequence ID" value="OMJ93971.1"/>
    <property type="molecule type" value="Genomic_DNA"/>
</dbReference>
<dbReference type="Proteomes" id="UP000187209">
    <property type="component" value="Unassembled WGS sequence"/>
</dbReference>
<sequence>MPYEDTLYMIDSAIQPSVDSEKIFTYAAVIIVIIFFIPVVACLIGLCVICYRGKFNEQSNKDPLLAQDNNQVNPSPSQPYMSYVPSTNYGNYPPPPPPMYQAPEGDYPPPPVPQGAEHGFPEASSPPPPPPK</sequence>
<feature type="transmembrane region" description="Helical" evidence="2">
    <location>
        <begin position="23"/>
        <end position="51"/>
    </location>
</feature>
<feature type="region of interest" description="Disordered" evidence="1">
    <location>
        <begin position="60"/>
        <end position="132"/>
    </location>
</feature>
<accession>A0A1R2CYB1</accession>
<protein>
    <submittedName>
        <fullName evidence="3">Uncharacterized protein</fullName>
    </submittedName>
</protein>
<keyword evidence="2" id="KW-1133">Transmembrane helix</keyword>
<name>A0A1R2CYB1_9CILI</name>
<gene>
    <name evidence="3" type="ORF">SteCoe_3035</name>
</gene>
<keyword evidence="2" id="KW-0812">Transmembrane</keyword>